<accession>A0ACC2Q9W5</accession>
<evidence type="ECO:0000313" key="1">
    <source>
        <dbReference type="EMBL" id="KAJ8711655.1"/>
    </source>
</evidence>
<sequence length="549" mass="63774">MTSDNYLLQKYKKFLLNRVTASSVIVESIDNCLQTEDKSAKHYFHKIMIHNWQDTLHELFDSISSYFGTVLIPVNCSTQGDIATFYTSNLYLLSKIIKFDFMFPYNKNMYSVDVLFNDKTSVDFFKSMTTIDEIVSGIVSRRFSEKCELDLSNFCDDPEFTDKKIYFYKISLLANFKILMLRMGRDTKMLNLSNNNLSQIPLDVLNFFIKADLTAMNFSNNNIPSVAELSRVSSKIEKLWLEGNPLCEELDPVSYVKSVTVKFPRLIELDGVNLNQHGIVFPFFRNYLCNAEKKTKMVVEKFVTIYFSNYDQPSSRRRNRIEPLYHPKAVFTLSSDFSESEPNVVSYAMITRNILNFPKNQPYNPSVRTYTDKKNIANILSTLPETVHDVSTFTVDVISHDAQSLHLTIDGLFKEKFSGLLFQFRRTFMFHIYVVRQNSVYQITNDMFTLTFANQSQMEYAFQNPVRNMNCLTLINPNPDESEAIIKAFQHLTQLRKPEVELRLKYHSWDIREALKSFISDAKAKKVSAELFLDSDFSDTSSILDEIEY</sequence>
<gene>
    <name evidence="1" type="ORF">PYW08_008609</name>
</gene>
<dbReference type="Proteomes" id="UP001231649">
    <property type="component" value="Chromosome 22"/>
</dbReference>
<organism evidence="1 2">
    <name type="scientific">Mythimna loreyi</name>
    <dbReference type="NCBI Taxonomy" id="667449"/>
    <lineage>
        <taxon>Eukaryota</taxon>
        <taxon>Metazoa</taxon>
        <taxon>Ecdysozoa</taxon>
        <taxon>Arthropoda</taxon>
        <taxon>Hexapoda</taxon>
        <taxon>Insecta</taxon>
        <taxon>Pterygota</taxon>
        <taxon>Neoptera</taxon>
        <taxon>Endopterygota</taxon>
        <taxon>Lepidoptera</taxon>
        <taxon>Glossata</taxon>
        <taxon>Ditrysia</taxon>
        <taxon>Noctuoidea</taxon>
        <taxon>Noctuidae</taxon>
        <taxon>Noctuinae</taxon>
        <taxon>Hadenini</taxon>
        <taxon>Mythimna</taxon>
    </lineage>
</organism>
<keyword evidence="2" id="KW-1185">Reference proteome</keyword>
<proteinExistence type="predicted"/>
<evidence type="ECO:0000313" key="2">
    <source>
        <dbReference type="Proteomes" id="UP001231649"/>
    </source>
</evidence>
<comment type="caution">
    <text evidence="1">The sequence shown here is derived from an EMBL/GenBank/DDBJ whole genome shotgun (WGS) entry which is preliminary data.</text>
</comment>
<reference evidence="1" key="1">
    <citation type="submission" date="2023-03" db="EMBL/GenBank/DDBJ databases">
        <title>Chromosome-level genomes of two armyworms, Mythimna separata and Mythimna loreyi, provide insights into the biosynthesis and reception of sex pheromones.</title>
        <authorList>
            <person name="Zhao H."/>
        </authorList>
    </citation>
    <scope>NUCLEOTIDE SEQUENCE</scope>
    <source>
        <strain evidence="1">BeijingLab</strain>
    </source>
</reference>
<protein>
    <submittedName>
        <fullName evidence="1">Uncharacterized protein</fullName>
    </submittedName>
</protein>
<dbReference type="EMBL" id="CM056798">
    <property type="protein sequence ID" value="KAJ8711655.1"/>
    <property type="molecule type" value="Genomic_DNA"/>
</dbReference>
<name>A0ACC2Q9W5_9NEOP</name>